<gene>
    <name evidence="1" type="ORF">UV58_C0013G0001</name>
</gene>
<dbReference type="Proteomes" id="UP000034810">
    <property type="component" value="Unassembled WGS sequence"/>
</dbReference>
<evidence type="ECO:0000313" key="1">
    <source>
        <dbReference type="EMBL" id="KKS82058.1"/>
    </source>
</evidence>
<dbReference type="AlphaFoldDB" id="A0A0G1F597"/>
<dbReference type="EMBL" id="LCFA01000013">
    <property type="protein sequence ID" value="KKS82058.1"/>
    <property type="molecule type" value="Genomic_DNA"/>
</dbReference>
<feature type="non-terminal residue" evidence="1">
    <location>
        <position position="27"/>
    </location>
</feature>
<protein>
    <submittedName>
        <fullName evidence="1">Uncharacterized protein</fullName>
    </submittedName>
</protein>
<name>A0A0G1F597_9BACT</name>
<comment type="caution">
    <text evidence="1">The sequence shown here is derived from an EMBL/GenBank/DDBJ whole genome shotgun (WGS) entry which is preliminary data.</text>
</comment>
<accession>A0A0G1F597</accession>
<sequence>MIIGEKPDLAAVWALFTAHQSNSTDEP</sequence>
<organism evidence="1 2">
    <name type="scientific">Candidatus Wolfebacteria bacterium GW2011_GWC1_43_10</name>
    <dbReference type="NCBI Taxonomy" id="1619011"/>
    <lineage>
        <taxon>Bacteria</taxon>
        <taxon>Candidatus Wolfeibacteriota</taxon>
    </lineage>
</organism>
<reference evidence="1 2" key="1">
    <citation type="journal article" date="2015" name="Nature">
        <title>rRNA introns, odd ribosomes, and small enigmatic genomes across a large radiation of phyla.</title>
        <authorList>
            <person name="Brown C.T."/>
            <person name="Hug L.A."/>
            <person name="Thomas B.C."/>
            <person name="Sharon I."/>
            <person name="Castelle C.J."/>
            <person name="Singh A."/>
            <person name="Wilkins M.J."/>
            <person name="Williams K.H."/>
            <person name="Banfield J.F."/>
        </authorList>
    </citation>
    <scope>NUCLEOTIDE SEQUENCE [LARGE SCALE GENOMIC DNA]</scope>
</reference>
<evidence type="ECO:0000313" key="2">
    <source>
        <dbReference type="Proteomes" id="UP000034810"/>
    </source>
</evidence>
<proteinExistence type="predicted"/>